<keyword evidence="4" id="KW-0648">Protein biosynthesis</keyword>
<dbReference type="Gene3D" id="3.40.50.10050">
    <property type="entry name" value="Translation initiation factor IF- 2, domain 3"/>
    <property type="match status" value="1"/>
</dbReference>
<dbReference type="PROSITE" id="PS01176">
    <property type="entry name" value="IF2"/>
    <property type="match status" value="1"/>
</dbReference>
<accession>D8RNT4</accession>
<dbReference type="CDD" id="cd01887">
    <property type="entry name" value="IF2_eIF5B"/>
    <property type="match status" value="1"/>
</dbReference>
<dbReference type="InterPro" id="IPR006847">
    <property type="entry name" value="IF2_N"/>
</dbReference>
<dbReference type="AlphaFoldDB" id="D8RNT4"/>
<dbReference type="InterPro" id="IPR009000">
    <property type="entry name" value="Transl_B-barrel_sf"/>
</dbReference>
<feature type="domain" description="Tr-type G" evidence="9">
    <location>
        <begin position="250"/>
        <end position="423"/>
    </location>
</feature>
<dbReference type="Pfam" id="PF04760">
    <property type="entry name" value="IF2_N"/>
    <property type="match status" value="1"/>
</dbReference>
<dbReference type="PANTHER" id="PTHR43381:SF5">
    <property type="entry name" value="TR-TYPE G DOMAIN-CONTAINING PROTEIN"/>
    <property type="match status" value="1"/>
</dbReference>
<evidence type="ECO:0000259" key="9">
    <source>
        <dbReference type="PROSITE" id="PS51722"/>
    </source>
</evidence>
<dbReference type="SUPFAM" id="SSF52156">
    <property type="entry name" value="Initiation factor IF2/eIF5b, domain 3"/>
    <property type="match status" value="1"/>
</dbReference>
<dbReference type="Gene3D" id="3.40.50.300">
    <property type="entry name" value="P-loop containing nucleotide triphosphate hydrolases"/>
    <property type="match status" value="1"/>
</dbReference>
<evidence type="ECO:0000256" key="5">
    <source>
        <dbReference type="ARBA" id="ARBA00023134"/>
    </source>
</evidence>
<dbReference type="GO" id="GO:0005737">
    <property type="term" value="C:cytoplasm"/>
    <property type="evidence" value="ECO:0000318"/>
    <property type="project" value="GO_Central"/>
</dbReference>
<evidence type="ECO:0000256" key="2">
    <source>
        <dbReference type="ARBA" id="ARBA00022540"/>
    </source>
</evidence>
<dbReference type="InterPro" id="IPR015760">
    <property type="entry name" value="TIF_IF2"/>
</dbReference>
<dbReference type="Pfam" id="PF11987">
    <property type="entry name" value="IF-2"/>
    <property type="match status" value="1"/>
</dbReference>
<dbReference type="PRINTS" id="PR00315">
    <property type="entry name" value="ELONGATNFCT"/>
</dbReference>
<comment type="similarity">
    <text evidence="1">Belongs to the TRAFAC class translation factor GTPase superfamily. Classic translation factor GTPase family. IF-2 subfamily.</text>
</comment>
<name>D8RNT4_SELML</name>
<dbReference type="FunFam" id="3.40.50.10050:FF:000001">
    <property type="entry name" value="Translation initiation factor IF-2"/>
    <property type="match status" value="1"/>
</dbReference>
<dbReference type="InParanoid" id="D8RNT4"/>
<proteinExistence type="inferred from homology"/>
<dbReference type="GO" id="GO:0006413">
    <property type="term" value="P:translational initiation"/>
    <property type="evidence" value="ECO:0000318"/>
    <property type="project" value="GO_Central"/>
</dbReference>
<dbReference type="NCBIfam" id="TIGR00231">
    <property type="entry name" value="small_GTP"/>
    <property type="match status" value="1"/>
</dbReference>
<dbReference type="CDD" id="cd03702">
    <property type="entry name" value="IF2_mtIF2_II"/>
    <property type="match status" value="1"/>
</dbReference>
<dbReference type="InterPro" id="IPR044145">
    <property type="entry name" value="IF2_II"/>
</dbReference>
<dbReference type="HAMAP" id="MF_00100_B">
    <property type="entry name" value="IF_2_B"/>
    <property type="match status" value="1"/>
</dbReference>
<dbReference type="STRING" id="88036.D8RNT4"/>
<dbReference type="GO" id="GO:0003924">
    <property type="term" value="F:GTPase activity"/>
    <property type="evidence" value="ECO:0007669"/>
    <property type="project" value="InterPro"/>
</dbReference>
<dbReference type="FunCoup" id="D8RNT4">
    <property type="interactions" value="1608"/>
</dbReference>
<dbReference type="InterPro" id="IPR005225">
    <property type="entry name" value="Small_GTP-bd"/>
</dbReference>
<sequence length="777" mass="82757">MRPPPVLRKEPLMSTKPMIAPKPAAPPVAPKGPRLVDTFRKVVEPSATPPPPPSGRSSSTKSDEATKKQTGLKDKDTGAGGPPSSKPGLANKARDDKRKRSEVMDGAKRRTVARDENAMDDAEEIGISISGVSPARKGRKYSKARRKAERAEAAKASAPVKVEILEVGKQGMTVGDLASKLAINEAAVVKVLFMKGIAVTINQMLDEESVKIVCNEYEVEVIEAGSVKVEDMAKKQKEFLDEEDLESLERRPPVVTVMGHVDHGKTSLLDYIRKTKVAAGEAGGITQAIGAYQVPVTVDGEEQTCVFLDTPGHQAFSAMRARGARITDIAIIVVAADDGTRPQTLEAIAHAKAARVPIVVAINKIDKPGANVDRVKEELAKAGVVPPEWGGEEQMVSVSALTGENIDSLLETVMLVAELQDLRSNPHREASGTIIEASLDKARGPVATLLVQNGTLSKGDVVLCGESYGKVRALFDEKGKSVNEAGPSTAVQVIGLSSVPVAGYEFEIRDTIDDARDAAAEYAERMRDSRLASQASEGKVTLANLASAVASGKDSGVESHQLNIVLKVDVQGTVEAIREALQVLPQDTVQLRFLMQGTGDITASDIDLAIASGAIVIGFNVRTQPTVRDKADSEGVEIRLYKVIYELVDDMRQAMEGLLKPIQEEVPIGKAEVRAVFTSGSGRVAGCMVTEGKLTKGCGVHVKRGKKTVHTGSLSSLRRVKDVAKEVDAGLECGVGVDGFNEWQDGDTIQAFDKVEKKRTLEDASATVAAALASEKK</sequence>
<dbReference type="FunFam" id="3.40.50.300:FF:000019">
    <property type="entry name" value="Translation initiation factor IF-2"/>
    <property type="match status" value="1"/>
</dbReference>
<keyword evidence="2" id="KW-0396">Initiation factor</keyword>
<dbReference type="Pfam" id="PF00009">
    <property type="entry name" value="GTP_EFTU"/>
    <property type="match status" value="1"/>
</dbReference>
<dbReference type="InterPro" id="IPR053905">
    <property type="entry name" value="EF-G-like_DII"/>
</dbReference>
<dbReference type="Gramene" id="EFJ26137">
    <property type="protein sequence ID" value="EFJ26137"/>
    <property type="gene ID" value="SELMODRAFT_148692"/>
</dbReference>
<dbReference type="InterPro" id="IPR000178">
    <property type="entry name" value="TF_IF2_bacterial-like"/>
</dbReference>
<evidence type="ECO:0000256" key="7">
    <source>
        <dbReference type="ARBA" id="ARBA00044105"/>
    </source>
</evidence>
<evidence type="ECO:0000256" key="1">
    <source>
        <dbReference type="ARBA" id="ARBA00007733"/>
    </source>
</evidence>
<dbReference type="FunFam" id="2.40.30.10:FF:000054">
    <property type="entry name" value="Translation initiation factor IF-2"/>
    <property type="match status" value="1"/>
</dbReference>
<dbReference type="OMA" id="LECYLLV"/>
<keyword evidence="3" id="KW-0547">Nucleotide-binding</keyword>
<evidence type="ECO:0000256" key="6">
    <source>
        <dbReference type="ARBA" id="ARBA00025162"/>
    </source>
</evidence>
<protein>
    <recommendedName>
        <fullName evidence="7">Translation initiation factor IF-2, chloroplastic</fullName>
    </recommendedName>
</protein>
<comment type="function">
    <text evidence="6">One of the essential components for the initiation of protein synthesis. Protects formylmethionyl-tRNA from spontaneous hydrolysis and promotes its binding to the 30S ribosomal subunits. Also involved in the hydrolysis of GTP during the formation of the 70S ribosomal complex.</text>
</comment>
<feature type="compositionally biased region" description="Basic and acidic residues" evidence="8">
    <location>
        <begin position="61"/>
        <end position="77"/>
    </location>
</feature>
<keyword evidence="5" id="KW-0342">GTP-binding</keyword>
<dbReference type="eggNOG" id="KOG1145">
    <property type="taxonomic scope" value="Eukaryota"/>
</dbReference>
<feature type="region of interest" description="Disordered" evidence="8">
    <location>
        <begin position="1"/>
        <end position="117"/>
    </location>
</feature>
<dbReference type="CDD" id="cd03692">
    <property type="entry name" value="mtIF2_IVc"/>
    <property type="match status" value="1"/>
</dbReference>
<dbReference type="Proteomes" id="UP000001514">
    <property type="component" value="Unassembled WGS sequence"/>
</dbReference>
<dbReference type="GO" id="GO:0005525">
    <property type="term" value="F:GTP binding"/>
    <property type="evidence" value="ECO:0007669"/>
    <property type="project" value="UniProtKB-KW"/>
</dbReference>
<dbReference type="Pfam" id="PF22042">
    <property type="entry name" value="EF-G_D2"/>
    <property type="match status" value="1"/>
</dbReference>
<evidence type="ECO:0000313" key="11">
    <source>
        <dbReference type="Proteomes" id="UP000001514"/>
    </source>
</evidence>
<dbReference type="SUPFAM" id="SSF52540">
    <property type="entry name" value="P-loop containing nucleoside triphosphate hydrolases"/>
    <property type="match status" value="1"/>
</dbReference>
<dbReference type="PANTHER" id="PTHR43381">
    <property type="entry name" value="TRANSLATION INITIATION FACTOR IF-2-RELATED"/>
    <property type="match status" value="1"/>
</dbReference>
<dbReference type="OrthoDB" id="361630at2759"/>
<dbReference type="EMBL" id="GL377585">
    <property type="protein sequence ID" value="EFJ26137.1"/>
    <property type="molecule type" value="Genomic_DNA"/>
</dbReference>
<dbReference type="InterPro" id="IPR036925">
    <property type="entry name" value="TIF_IF2_dom3_sf"/>
</dbReference>
<dbReference type="SUPFAM" id="SSF50447">
    <property type="entry name" value="Translation proteins"/>
    <property type="match status" value="2"/>
</dbReference>
<dbReference type="InterPro" id="IPR023115">
    <property type="entry name" value="TIF_IF2_dom3"/>
</dbReference>
<dbReference type="InterPro" id="IPR027417">
    <property type="entry name" value="P-loop_NTPase"/>
</dbReference>
<evidence type="ECO:0000256" key="4">
    <source>
        <dbReference type="ARBA" id="ARBA00022917"/>
    </source>
</evidence>
<gene>
    <name evidence="10" type="ORF">SELMODRAFT_148692</name>
</gene>
<organism evidence="11">
    <name type="scientific">Selaginella moellendorffii</name>
    <name type="common">Spikemoss</name>
    <dbReference type="NCBI Taxonomy" id="88036"/>
    <lineage>
        <taxon>Eukaryota</taxon>
        <taxon>Viridiplantae</taxon>
        <taxon>Streptophyta</taxon>
        <taxon>Embryophyta</taxon>
        <taxon>Tracheophyta</taxon>
        <taxon>Lycopodiopsida</taxon>
        <taxon>Selaginellales</taxon>
        <taxon>Selaginellaceae</taxon>
        <taxon>Selaginella</taxon>
    </lineage>
</organism>
<dbReference type="InterPro" id="IPR000795">
    <property type="entry name" value="T_Tr_GTP-bd_dom"/>
</dbReference>
<keyword evidence="11" id="KW-1185">Reference proteome</keyword>
<dbReference type="FunFam" id="2.40.30.10:FF:000008">
    <property type="entry name" value="Translation initiation factor IF-2"/>
    <property type="match status" value="1"/>
</dbReference>
<dbReference type="Gene3D" id="2.40.30.10">
    <property type="entry name" value="Translation factors"/>
    <property type="match status" value="2"/>
</dbReference>
<dbReference type="PROSITE" id="PS51722">
    <property type="entry name" value="G_TR_2"/>
    <property type="match status" value="1"/>
</dbReference>
<dbReference type="HOGENOM" id="CLU_006301_7_1_1"/>
<dbReference type="KEGG" id="smo:SELMODRAFT_148692"/>
<dbReference type="NCBIfam" id="TIGR00487">
    <property type="entry name" value="IF-2"/>
    <property type="match status" value="1"/>
</dbReference>
<reference evidence="10 11" key="1">
    <citation type="journal article" date="2011" name="Science">
        <title>The Selaginella genome identifies genetic changes associated with the evolution of vascular plants.</title>
        <authorList>
            <person name="Banks J.A."/>
            <person name="Nishiyama T."/>
            <person name="Hasebe M."/>
            <person name="Bowman J.L."/>
            <person name="Gribskov M."/>
            <person name="dePamphilis C."/>
            <person name="Albert V.A."/>
            <person name="Aono N."/>
            <person name="Aoyama T."/>
            <person name="Ambrose B.A."/>
            <person name="Ashton N.W."/>
            <person name="Axtell M.J."/>
            <person name="Barker E."/>
            <person name="Barker M.S."/>
            <person name="Bennetzen J.L."/>
            <person name="Bonawitz N.D."/>
            <person name="Chapple C."/>
            <person name="Cheng C."/>
            <person name="Correa L.G."/>
            <person name="Dacre M."/>
            <person name="DeBarry J."/>
            <person name="Dreyer I."/>
            <person name="Elias M."/>
            <person name="Engstrom E.M."/>
            <person name="Estelle M."/>
            <person name="Feng L."/>
            <person name="Finet C."/>
            <person name="Floyd S.K."/>
            <person name="Frommer W.B."/>
            <person name="Fujita T."/>
            <person name="Gramzow L."/>
            <person name="Gutensohn M."/>
            <person name="Harholt J."/>
            <person name="Hattori M."/>
            <person name="Heyl A."/>
            <person name="Hirai T."/>
            <person name="Hiwatashi Y."/>
            <person name="Ishikawa M."/>
            <person name="Iwata M."/>
            <person name="Karol K.G."/>
            <person name="Koehler B."/>
            <person name="Kolukisaoglu U."/>
            <person name="Kubo M."/>
            <person name="Kurata T."/>
            <person name="Lalonde S."/>
            <person name="Li K."/>
            <person name="Li Y."/>
            <person name="Litt A."/>
            <person name="Lyons E."/>
            <person name="Manning G."/>
            <person name="Maruyama T."/>
            <person name="Michael T.P."/>
            <person name="Mikami K."/>
            <person name="Miyazaki S."/>
            <person name="Morinaga S."/>
            <person name="Murata T."/>
            <person name="Mueller-Roeber B."/>
            <person name="Nelson D.R."/>
            <person name="Obara M."/>
            <person name="Oguri Y."/>
            <person name="Olmstead R.G."/>
            <person name="Onodera N."/>
            <person name="Petersen B.L."/>
            <person name="Pils B."/>
            <person name="Prigge M."/>
            <person name="Rensing S.A."/>
            <person name="Riano-Pachon D.M."/>
            <person name="Roberts A.W."/>
            <person name="Sato Y."/>
            <person name="Scheller H.V."/>
            <person name="Schulz B."/>
            <person name="Schulz C."/>
            <person name="Shakirov E.V."/>
            <person name="Shibagaki N."/>
            <person name="Shinohara N."/>
            <person name="Shippen D.E."/>
            <person name="Soerensen I."/>
            <person name="Sotooka R."/>
            <person name="Sugimoto N."/>
            <person name="Sugita M."/>
            <person name="Sumikawa N."/>
            <person name="Tanurdzic M."/>
            <person name="Theissen G."/>
            <person name="Ulvskov P."/>
            <person name="Wakazuki S."/>
            <person name="Weng J.K."/>
            <person name="Willats W.W."/>
            <person name="Wipf D."/>
            <person name="Wolf P.G."/>
            <person name="Yang L."/>
            <person name="Zimmer A.D."/>
            <person name="Zhu Q."/>
            <person name="Mitros T."/>
            <person name="Hellsten U."/>
            <person name="Loque D."/>
            <person name="Otillar R."/>
            <person name="Salamov A."/>
            <person name="Schmutz J."/>
            <person name="Shapiro H."/>
            <person name="Lindquist E."/>
            <person name="Lucas S."/>
            <person name="Rokhsar D."/>
            <person name="Grigoriev I.V."/>
        </authorList>
    </citation>
    <scope>NUCLEOTIDE SEQUENCE [LARGE SCALE GENOMIC DNA]</scope>
</reference>
<feature type="compositionally biased region" description="Basic and acidic residues" evidence="8">
    <location>
        <begin position="92"/>
        <end position="117"/>
    </location>
</feature>
<evidence type="ECO:0000313" key="10">
    <source>
        <dbReference type="EMBL" id="EFJ26137.1"/>
    </source>
</evidence>
<dbReference type="GO" id="GO:0003743">
    <property type="term" value="F:translation initiation factor activity"/>
    <property type="evidence" value="ECO:0000318"/>
    <property type="project" value="GO_Central"/>
</dbReference>
<evidence type="ECO:0000256" key="8">
    <source>
        <dbReference type="SAM" id="MobiDB-lite"/>
    </source>
</evidence>
<evidence type="ECO:0000256" key="3">
    <source>
        <dbReference type="ARBA" id="ARBA00022741"/>
    </source>
</evidence>